<organism evidence="3 4">
    <name type="scientific">Cirrhinus mrigala</name>
    <name type="common">Mrigala</name>
    <dbReference type="NCBI Taxonomy" id="683832"/>
    <lineage>
        <taxon>Eukaryota</taxon>
        <taxon>Metazoa</taxon>
        <taxon>Chordata</taxon>
        <taxon>Craniata</taxon>
        <taxon>Vertebrata</taxon>
        <taxon>Euteleostomi</taxon>
        <taxon>Actinopterygii</taxon>
        <taxon>Neopterygii</taxon>
        <taxon>Teleostei</taxon>
        <taxon>Ostariophysi</taxon>
        <taxon>Cypriniformes</taxon>
        <taxon>Cyprinidae</taxon>
        <taxon>Labeoninae</taxon>
        <taxon>Labeonini</taxon>
        <taxon>Cirrhinus</taxon>
    </lineage>
</organism>
<dbReference type="PANTHER" id="PTHR45710:SF26">
    <property type="entry name" value="RH26557P"/>
    <property type="match status" value="1"/>
</dbReference>
<protein>
    <recommendedName>
        <fullName evidence="2">C-type lectin domain-containing protein</fullName>
    </recommendedName>
</protein>
<dbReference type="Gene3D" id="3.10.100.10">
    <property type="entry name" value="Mannose-Binding Protein A, subunit A"/>
    <property type="match status" value="1"/>
</dbReference>
<feature type="domain" description="C-type lectin" evidence="2">
    <location>
        <begin position="13"/>
        <end position="87"/>
    </location>
</feature>
<name>A0ABD0R6S1_CIRMR</name>
<sequence length="87" mass="10139">VPKPDCKSGWIAYESSCFLFSKNQADWSGARDYCKAQGALLLKIKDNDKEWDFLNTRTIPTPYWVGLTDQTTGRWRWADETPYIMNK</sequence>
<dbReference type="InterPro" id="IPR001304">
    <property type="entry name" value="C-type_lectin-like"/>
</dbReference>
<feature type="non-terminal residue" evidence="3">
    <location>
        <position position="1"/>
    </location>
</feature>
<comment type="subcellular location">
    <subcellularLocation>
        <location evidence="1">Cell membrane</location>
        <topology evidence="1">Single-pass type II membrane protein</topology>
    </subcellularLocation>
</comment>
<reference evidence="3 4" key="1">
    <citation type="submission" date="2024-05" db="EMBL/GenBank/DDBJ databases">
        <title>Genome sequencing and assembly of Indian major carp, Cirrhinus mrigala (Hamilton, 1822).</title>
        <authorList>
            <person name="Mohindra V."/>
            <person name="Chowdhury L.M."/>
            <person name="Lal K."/>
            <person name="Jena J.K."/>
        </authorList>
    </citation>
    <scope>NUCLEOTIDE SEQUENCE [LARGE SCALE GENOMIC DNA]</scope>
    <source>
        <strain evidence="3">CM1030</strain>
        <tissue evidence="3">Blood</tissue>
    </source>
</reference>
<evidence type="ECO:0000313" key="4">
    <source>
        <dbReference type="Proteomes" id="UP001529510"/>
    </source>
</evidence>
<gene>
    <name evidence="3" type="ORF">M9458_012500</name>
</gene>
<proteinExistence type="predicted"/>
<feature type="non-terminal residue" evidence="3">
    <location>
        <position position="87"/>
    </location>
</feature>
<dbReference type="SUPFAM" id="SSF56436">
    <property type="entry name" value="C-type lectin-like"/>
    <property type="match status" value="1"/>
</dbReference>
<dbReference type="EMBL" id="JAMKFB020000005">
    <property type="protein sequence ID" value="KAL0194204.1"/>
    <property type="molecule type" value="Genomic_DNA"/>
</dbReference>
<keyword evidence="4" id="KW-1185">Reference proteome</keyword>
<dbReference type="PANTHER" id="PTHR45710">
    <property type="entry name" value="C-TYPE LECTIN DOMAIN-CONTAINING PROTEIN 180"/>
    <property type="match status" value="1"/>
</dbReference>
<accession>A0ABD0R6S1</accession>
<dbReference type="InterPro" id="IPR016186">
    <property type="entry name" value="C-type_lectin-like/link_sf"/>
</dbReference>
<dbReference type="Pfam" id="PF00059">
    <property type="entry name" value="Lectin_C"/>
    <property type="match status" value="1"/>
</dbReference>
<dbReference type="AlphaFoldDB" id="A0ABD0R6S1"/>
<dbReference type="InterPro" id="IPR050828">
    <property type="entry name" value="C-type_lectin/matrix_domain"/>
</dbReference>
<dbReference type="InterPro" id="IPR016187">
    <property type="entry name" value="CTDL_fold"/>
</dbReference>
<dbReference type="GO" id="GO:0005886">
    <property type="term" value="C:plasma membrane"/>
    <property type="evidence" value="ECO:0007669"/>
    <property type="project" value="UniProtKB-SubCell"/>
</dbReference>
<dbReference type="Proteomes" id="UP001529510">
    <property type="component" value="Unassembled WGS sequence"/>
</dbReference>
<comment type="caution">
    <text evidence="3">The sequence shown here is derived from an EMBL/GenBank/DDBJ whole genome shotgun (WGS) entry which is preliminary data.</text>
</comment>
<evidence type="ECO:0000256" key="1">
    <source>
        <dbReference type="ARBA" id="ARBA00004401"/>
    </source>
</evidence>
<evidence type="ECO:0000259" key="2">
    <source>
        <dbReference type="PROSITE" id="PS50041"/>
    </source>
</evidence>
<dbReference type="PROSITE" id="PS50041">
    <property type="entry name" value="C_TYPE_LECTIN_2"/>
    <property type="match status" value="1"/>
</dbReference>
<evidence type="ECO:0000313" key="3">
    <source>
        <dbReference type="EMBL" id="KAL0194204.1"/>
    </source>
</evidence>